<evidence type="ECO:0000313" key="2">
    <source>
        <dbReference type="EMBL" id="SFK18173.1"/>
    </source>
</evidence>
<name>A0A1I3XF84_9HYPH</name>
<protein>
    <submittedName>
        <fullName evidence="2">Uncharacterized protein</fullName>
    </submittedName>
</protein>
<dbReference type="EMBL" id="FOSL01000003">
    <property type="protein sequence ID" value="SFK18173.1"/>
    <property type="molecule type" value="Genomic_DNA"/>
</dbReference>
<feature type="chain" id="PRO_5009302369" evidence="1">
    <location>
        <begin position="22"/>
        <end position="140"/>
    </location>
</feature>
<organism evidence="2 3">
    <name type="scientific">Neomesorhizobium albiziae</name>
    <dbReference type="NCBI Taxonomy" id="335020"/>
    <lineage>
        <taxon>Bacteria</taxon>
        <taxon>Pseudomonadati</taxon>
        <taxon>Pseudomonadota</taxon>
        <taxon>Alphaproteobacteria</taxon>
        <taxon>Hyphomicrobiales</taxon>
        <taxon>Phyllobacteriaceae</taxon>
        <taxon>Neomesorhizobium</taxon>
    </lineage>
</organism>
<sequence>MRSLIPTAAIAAALIASPLTAAFAASAHGHETNSFGGRGAGFHERNANVHGGDADTGTITYAPNGQLDAILNDLNDANTRISYDSAHGLITPRQAHRLHAEDAMIRRQAVRDNAMDGGAIPMGQYEQLMRQVDNLRHQYS</sequence>
<dbReference type="OrthoDB" id="9810720at2"/>
<accession>A0A1I3XF84</accession>
<dbReference type="AlphaFoldDB" id="A0A1I3XF84"/>
<keyword evidence="1" id="KW-0732">Signal</keyword>
<keyword evidence="3" id="KW-1185">Reference proteome</keyword>
<proteinExistence type="predicted"/>
<reference evidence="2 3" key="1">
    <citation type="submission" date="2016-10" db="EMBL/GenBank/DDBJ databases">
        <authorList>
            <person name="Varghese N."/>
            <person name="Submissions S."/>
        </authorList>
    </citation>
    <scope>NUCLEOTIDE SEQUENCE [LARGE SCALE GENOMIC DNA]</scope>
    <source>
        <strain evidence="2 3">DSM 21822</strain>
    </source>
</reference>
<dbReference type="Proteomes" id="UP000323300">
    <property type="component" value="Unassembled WGS sequence"/>
</dbReference>
<evidence type="ECO:0000256" key="1">
    <source>
        <dbReference type="SAM" id="SignalP"/>
    </source>
</evidence>
<dbReference type="RefSeq" id="WP_149759483.1">
    <property type="nucleotide sequence ID" value="NZ_BSPE01000008.1"/>
</dbReference>
<evidence type="ECO:0000313" key="3">
    <source>
        <dbReference type="Proteomes" id="UP000323300"/>
    </source>
</evidence>
<gene>
    <name evidence="2" type="ORF">SAMN04488498_103186</name>
</gene>
<feature type="signal peptide" evidence="1">
    <location>
        <begin position="1"/>
        <end position="21"/>
    </location>
</feature>